<dbReference type="SUPFAM" id="SSF53335">
    <property type="entry name" value="S-adenosyl-L-methionine-dependent methyltransferases"/>
    <property type="match status" value="1"/>
</dbReference>
<comment type="caution">
    <text evidence="3">The sequence shown here is derived from an EMBL/GenBank/DDBJ whole genome shotgun (WGS) entry which is preliminary data.</text>
</comment>
<dbReference type="GO" id="GO:0032259">
    <property type="term" value="P:methylation"/>
    <property type="evidence" value="ECO:0007669"/>
    <property type="project" value="UniProtKB-KW"/>
</dbReference>
<gene>
    <name evidence="3" type="ORF">BDK89_2039</name>
</gene>
<sequence length="277" mass="29124">MRVVELVVPAHDADLATDRLWAAGASAIEERDDGDRVVFRTVLAADDQVSTERLGSLPAGWNVAFVDVDDTPAETWREFAVPIEVNDELEIRPAWSDAPLRPGRTVIEIEPAGSFGLGDHPTTRLSADAVWRAVRPGDRVLDVGCGTGVLSIVAVERGASSVVAIDVAEAAREATDHNAARHGVGSRIDASCTPLAEIDGPFDLVVANILAPTLVALAPDLRRVLAPAGRLVISGILAERHDHVIEALAPLVVTRTDVVDAWAAVELVAGATDSSAG</sequence>
<evidence type="ECO:0000256" key="1">
    <source>
        <dbReference type="ARBA" id="ARBA00022603"/>
    </source>
</evidence>
<reference evidence="3 4" key="1">
    <citation type="submission" date="2019-03" db="EMBL/GenBank/DDBJ databases">
        <title>Sequencing the genomes of 1000 actinobacteria strains.</title>
        <authorList>
            <person name="Klenk H.-P."/>
        </authorList>
    </citation>
    <scope>NUCLEOTIDE SEQUENCE [LARGE SCALE GENOMIC DNA]</scope>
    <source>
        <strain evidence="3 4">DSM 18936</strain>
    </source>
</reference>
<dbReference type="AlphaFoldDB" id="A0A4R7I0R6"/>
<organism evidence="3 4">
    <name type="scientific">Ilumatobacter fluminis</name>
    <dbReference type="NCBI Taxonomy" id="467091"/>
    <lineage>
        <taxon>Bacteria</taxon>
        <taxon>Bacillati</taxon>
        <taxon>Actinomycetota</taxon>
        <taxon>Acidimicrobiia</taxon>
        <taxon>Acidimicrobiales</taxon>
        <taxon>Ilumatobacteraceae</taxon>
        <taxon>Ilumatobacter</taxon>
    </lineage>
</organism>
<dbReference type="GO" id="GO:0008276">
    <property type="term" value="F:protein methyltransferase activity"/>
    <property type="evidence" value="ECO:0007669"/>
    <property type="project" value="TreeGrafter"/>
</dbReference>
<dbReference type="Pfam" id="PF06325">
    <property type="entry name" value="PrmA"/>
    <property type="match status" value="1"/>
</dbReference>
<dbReference type="Gene3D" id="3.40.50.150">
    <property type="entry name" value="Vaccinia Virus protein VP39"/>
    <property type="match status" value="1"/>
</dbReference>
<dbReference type="InterPro" id="IPR050078">
    <property type="entry name" value="Ribosomal_L11_MeTrfase_PrmA"/>
</dbReference>
<dbReference type="PANTHER" id="PTHR43648">
    <property type="entry name" value="ELECTRON TRANSFER FLAVOPROTEIN BETA SUBUNIT LYSINE METHYLTRANSFERASE"/>
    <property type="match status" value="1"/>
</dbReference>
<accession>A0A4R7I0R6</accession>
<dbReference type="OrthoDB" id="21342at2"/>
<evidence type="ECO:0000313" key="4">
    <source>
        <dbReference type="Proteomes" id="UP000294558"/>
    </source>
</evidence>
<keyword evidence="4" id="KW-1185">Reference proteome</keyword>
<keyword evidence="2 3" id="KW-0808">Transferase</keyword>
<dbReference type="InterPro" id="IPR029063">
    <property type="entry name" value="SAM-dependent_MTases_sf"/>
</dbReference>
<keyword evidence="3" id="KW-0687">Ribonucleoprotein</keyword>
<dbReference type="PANTHER" id="PTHR43648:SF1">
    <property type="entry name" value="ELECTRON TRANSFER FLAVOPROTEIN BETA SUBUNIT LYSINE METHYLTRANSFERASE"/>
    <property type="match status" value="1"/>
</dbReference>
<name>A0A4R7I0R6_9ACTN</name>
<dbReference type="CDD" id="cd02440">
    <property type="entry name" value="AdoMet_MTases"/>
    <property type="match status" value="1"/>
</dbReference>
<keyword evidence="3" id="KW-0689">Ribosomal protein</keyword>
<dbReference type="GO" id="GO:0005840">
    <property type="term" value="C:ribosome"/>
    <property type="evidence" value="ECO:0007669"/>
    <property type="project" value="UniProtKB-KW"/>
</dbReference>
<protein>
    <submittedName>
        <fullName evidence="3">Ribosomal protein L11 methyltransferase</fullName>
    </submittedName>
</protein>
<keyword evidence="1 3" id="KW-0489">Methyltransferase</keyword>
<proteinExistence type="predicted"/>
<dbReference type="Proteomes" id="UP000294558">
    <property type="component" value="Unassembled WGS sequence"/>
</dbReference>
<dbReference type="EMBL" id="SOAU01000001">
    <property type="protein sequence ID" value="TDT16449.1"/>
    <property type="molecule type" value="Genomic_DNA"/>
</dbReference>
<evidence type="ECO:0000256" key="2">
    <source>
        <dbReference type="ARBA" id="ARBA00022679"/>
    </source>
</evidence>
<dbReference type="RefSeq" id="WP_133868828.1">
    <property type="nucleotide sequence ID" value="NZ_SOAU01000001.1"/>
</dbReference>
<evidence type="ECO:0000313" key="3">
    <source>
        <dbReference type="EMBL" id="TDT16449.1"/>
    </source>
</evidence>